<keyword evidence="3 7" id="KW-1003">Cell membrane</keyword>
<evidence type="ECO:0000256" key="4">
    <source>
        <dbReference type="ARBA" id="ARBA00022692"/>
    </source>
</evidence>
<evidence type="ECO:0000256" key="2">
    <source>
        <dbReference type="ARBA" id="ARBA00010792"/>
    </source>
</evidence>
<dbReference type="RefSeq" id="WP_184041679.1">
    <property type="nucleotide sequence ID" value="NZ_JACHHY010000029.1"/>
</dbReference>
<evidence type="ECO:0000256" key="1">
    <source>
        <dbReference type="ARBA" id="ARBA00004651"/>
    </source>
</evidence>
<sequence length="215" mass="23844">MEIIKFLIDFILHVDQHLLELTQQYGTWVYGILFLIIFCETGLVVTPFLPGDSLLFVAGALASQGAMNVHLLAALLIVAAILGDTVNYAIGRRFGHILTGPNAKLIKKEYLDKTHAFFEKYGGRTIIVARFVPIVRTFAPFVAGIGEMSYSKFIAYNVIGAAVWVLAFVYGGFFFGSLPIVQQNLKLIMVAIIIISVMPIVIEWIRHRQAAKRAA</sequence>
<reference evidence="9 10" key="1">
    <citation type="submission" date="2020-08" db="EMBL/GenBank/DDBJ databases">
        <title>Genomic Encyclopedia of Type Strains, Phase IV (KMG-IV): sequencing the most valuable type-strain genomes for metagenomic binning, comparative biology and taxonomic classification.</title>
        <authorList>
            <person name="Goeker M."/>
        </authorList>
    </citation>
    <scope>NUCLEOTIDE SEQUENCE [LARGE SCALE GENOMIC DNA]</scope>
    <source>
        <strain evidence="9 10">DSM 27165</strain>
    </source>
</reference>
<keyword evidence="5 7" id="KW-1133">Transmembrane helix</keyword>
<dbReference type="InterPro" id="IPR058127">
    <property type="entry name" value="DedA"/>
</dbReference>
<keyword evidence="10" id="KW-1185">Reference proteome</keyword>
<dbReference type="InterPro" id="IPR032816">
    <property type="entry name" value="VTT_dom"/>
</dbReference>
<evidence type="ECO:0000256" key="6">
    <source>
        <dbReference type="ARBA" id="ARBA00023136"/>
    </source>
</evidence>
<protein>
    <submittedName>
        <fullName evidence="9">Membrane-associated protein</fullName>
    </submittedName>
</protein>
<dbReference type="EMBL" id="JACHHY010000029">
    <property type="protein sequence ID" value="MBB5020276.1"/>
    <property type="molecule type" value="Genomic_DNA"/>
</dbReference>
<comment type="caution">
    <text evidence="9">The sequence shown here is derived from an EMBL/GenBank/DDBJ whole genome shotgun (WGS) entry which is preliminary data.</text>
</comment>
<dbReference type="AlphaFoldDB" id="A0A840MVA1"/>
<evidence type="ECO:0000256" key="7">
    <source>
        <dbReference type="RuleBase" id="RU367016"/>
    </source>
</evidence>
<dbReference type="PANTHER" id="PTHR30353">
    <property type="entry name" value="INNER MEMBRANE PROTEIN DEDA-RELATED"/>
    <property type="match status" value="1"/>
</dbReference>
<feature type="transmembrane region" description="Helical" evidence="7">
    <location>
        <begin position="187"/>
        <end position="205"/>
    </location>
</feature>
<comment type="subcellular location">
    <subcellularLocation>
        <location evidence="1 7">Cell membrane</location>
        <topology evidence="1 7">Multi-pass membrane protein</topology>
    </subcellularLocation>
</comment>
<dbReference type="PANTHER" id="PTHR30353:SF0">
    <property type="entry name" value="TRANSMEMBRANE PROTEIN"/>
    <property type="match status" value="1"/>
</dbReference>
<dbReference type="Pfam" id="PF09335">
    <property type="entry name" value="VTT_dom"/>
    <property type="match status" value="1"/>
</dbReference>
<evidence type="ECO:0000313" key="9">
    <source>
        <dbReference type="EMBL" id="MBB5020276.1"/>
    </source>
</evidence>
<feature type="transmembrane region" description="Helical" evidence="7">
    <location>
        <begin position="69"/>
        <end position="90"/>
    </location>
</feature>
<evidence type="ECO:0000256" key="3">
    <source>
        <dbReference type="ARBA" id="ARBA00022475"/>
    </source>
</evidence>
<gene>
    <name evidence="9" type="ORF">HNQ59_003594</name>
</gene>
<comment type="similarity">
    <text evidence="2 7">Belongs to the DedA family.</text>
</comment>
<feature type="domain" description="VTT" evidence="8">
    <location>
        <begin position="49"/>
        <end position="172"/>
    </location>
</feature>
<evidence type="ECO:0000256" key="5">
    <source>
        <dbReference type="ARBA" id="ARBA00022989"/>
    </source>
</evidence>
<keyword evidence="4 7" id="KW-0812">Transmembrane</keyword>
<proteinExistence type="inferred from homology"/>
<dbReference type="NCBIfam" id="NF008102">
    <property type="entry name" value="PRK10847.1"/>
    <property type="match status" value="1"/>
</dbReference>
<dbReference type="GO" id="GO:0005886">
    <property type="term" value="C:plasma membrane"/>
    <property type="evidence" value="ECO:0007669"/>
    <property type="project" value="UniProtKB-SubCell"/>
</dbReference>
<evidence type="ECO:0000259" key="8">
    <source>
        <dbReference type="Pfam" id="PF09335"/>
    </source>
</evidence>
<keyword evidence="6 7" id="KW-0472">Membrane</keyword>
<name>A0A840MVA1_9PROT</name>
<accession>A0A840MVA1</accession>
<dbReference type="InterPro" id="IPR032818">
    <property type="entry name" value="DedA-like"/>
</dbReference>
<organism evidence="9 10">
    <name type="scientific">Chitinivorax tropicus</name>
    <dbReference type="NCBI Taxonomy" id="714531"/>
    <lineage>
        <taxon>Bacteria</taxon>
        <taxon>Pseudomonadati</taxon>
        <taxon>Pseudomonadota</taxon>
        <taxon>Betaproteobacteria</taxon>
        <taxon>Chitinivorax</taxon>
    </lineage>
</organism>
<feature type="transmembrane region" description="Helical" evidence="7">
    <location>
        <begin position="28"/>
        <end position="49"/>
    </location>
</feature>
<evidence type="ECO:0000313" key="10">
    <source>
        <dbReference type="Proteomes" id="UP000575898"/>
    </source>
</evidence>
<dbReference type="Proteomes" id="UP000575898">
    <property type="component" value="Unassembled WGS sequence"/>
</dbReference>
<feature type="transmembrane region" description="Helical" evidence="7">
    <location>
        <begin position="153"/>
        <end position="175"/>
    </location>
</feature>